<proteinExistence type="predicted"/>
<dbReference type="Pfam" id="PF06719">
    <property type="entry name" value="AraC_N"/>
    <property type="match status" value="1"/>
</dbReference>
<evidence type="ECO:0000256" key="1">
    <source>
        <dbReference type="SAM" id="MobiDB-lite"/>
    </source>
</evidence>
<evidence type="ECO:0000259" key="2">
    <source>
        <dbReference type="Pfam" id="PF06719"/>
    </source>
</evidence>
<keyword evidence="4" id="KW-1185">Reference proteome</keyword>
<dbReference type="EMBL" id="JAMQOL010000012">
    <property type="protein sequence ID" value="MCM4077963.1"/>
    <property type="molecule type" value="Genomic_DNA"/>
</dbReference>
<gene>
    <name evidence="3" type="ORF">LXN57_10325</name>
</gene>
<name>A0ABT0XVZ2_9ACTN</name>
<protein>
    <submittedName>
        <fullName evidence="3">AraC family transcriptional regulator</fullName>
    </submittedName>
</protein>
<evidence type="ECO:0000313" key="4">
    <source>
        <dbReference type="Proteomes" id="UP001523216"/>
    </source>
</evidence>
<feature type="region of interest" description="Disordered" evidence="1">
    <location>
        <begin position="52"/>
        <end position="104"/>
    </location>
</feature>
<accession>A0ABT0XVZ2</accession>
<organism evidence="3 4">
    <name type="scientific">Paractinoplanes hotanensis</name>
    <dbReference type="NCBI Taxonomy" id="2906497"/>
    <lineage>
        <taxon>Bacteria</taxon>
        <taxon>Bacillati</taxon>
        <taxon>Actinomycetota</taxon>
        <taxon>Actinomycetes</taxon>
        <taxon>Micromonosporales</taxon>
        <taxon>Micromonosporaceae</taxon>
        <taxon>Paractinoplanes</taxon>
    </lineage>
</organism>
<dbReference type="InterPro" id="IPR009594">
    <property type="entry name" value="Tscrpt_reg_HTH_AraC_N"/>
</dbReference>
<reference evidence="3 4" key="1">
    <citation type="submission" date="2022-06" db="EMBL/GenBank/DDBJ databases">
        <title>Actinoplanes abujensis sp. nov., isolated from Nigerian arid soil.</title>
        <authorList>
            <person name="Ding P."/>
        </authorList>
    </citation>
    <scope>NUCLEOTIDE SEQUENCE [LARGE SCALE GENOMIC DNA]</scope>
    <source>
        <strain evidence="4">TRM88002</strain>
    </source>
</reference>
<feature type="compositionally biased region" description="Low complexity" evidence="1">
    <location>
        <begin position="80"/>
        <end position="91"/>
    </location>
</feature>
<sequence length="104" mass="10806">MALAGHEFRYGAGEYLVFSMEPSVTARITRAGPFLAAGVRLRPELIAELLLESPESAARDTRSPGAPARRRSETGGGRPGAADPAANAFLAQGHRTGATDGEDG</sequence>
<feature type="domain" description="Transcription regulator HTH AraC N-terminal" evidence="2">
    <location>
        <begin position="1"/>
        <end position="60"/>
    </location>
</feature>
<evidence type="ECO:0000313" key="3">
    <source>
        <dbReference type="EMBL" id="MCM4077963.1"/>
    </source>
</evidence>
<comment type="caution">
    <text evidence="3">The sequence shown here is derived from an EMBL/GenBank/DDBJ whole genome shotgun (WGS) entry which is preliminary data.</text>
</comment>
<dbReference type="Proteomes" id="UP001523216">
    <property type="component" value="Unassembled WGS sequence"/>
</dbReference>